<feature type="transmembrane region" description="Helical" evidence="1">
    <location>
        <begin position="113"/>
        <end position="138"/>
    </location>
</feature>
<dbReference type="RefSeq" id="WP_190250976.1">
    <property type="nucleotide sequence ID" value="NZ_BMPI01000015.1"/>
</dbReference>
<dbReference type="AlphaFoldDB" id="A0A917TQA4"/>
<feature type="transmembrane region" description="Helical" evidence="1">
    <location>
        <begin position="167"/>
        <end position="189"/>
    </location>
</feature>
<keyword evidence="1" id="KW-0472">Membrane</keyword>
<keyword evidence="3" id="KW-1185">Reference proteome</keyword>
<evidence type="ECO:0000313" key="2">
    <source>
        <dbReference type="EMBL" id="GGM31389.1"/>
    </source>
</evidence>
<reference evidence="2" key="2">
    <citation type="submission" date="2020-09" db="EMBL/GenBank/DDBJ databases">
        <authorList>
            <person name="Sun Q."/>
            <person name="Ohkuma M."/>
        </authorList>
    </citation>
    <scope>NUCLEOTIDE SEQUENCE</scope>
    <source>
        <strain evidence="2">JCM 19831</strain>
    </source>
</reference>
<feature type="transmembrane region" description="Helical" evidence="1">
    <location>
        <begin position="250"/>
        <end position="273"/>
    </location>
</feature>
<gene>
    <name evidence="2" type="ORF">GCM10007977_035800</name>
</gene>
<name>A0A917TQA4_9ACTN</name>
<proteinExistence type="predicted"/>
<feature type="transmembrane region" description="Helical" evidence="1">
    <location>
        <begin position="68"/>
        <end position="92"/>
    </location>
</feature>
<sequence length="276" mass="27297">MIRAVCSEWTKLRSLPSGVWSLVAVAALMVGGGAAVILITDVPGCATGPPGCGRGATAASARALSDTAALLLSGVHLAQIAAVAAGVALSCGEYQPRLLRTTLAMHPRRPTVFTAKAIVVGAAVLTAAAVGVGLALLAGRPLLEAHGLTPGVGYPPPDLGSADLRRAAVGTALYVTLIALLALGIGAVLRHAGAAIGATLTLLYGPYVVTLLVPMSATALHRVQSVMPMSAGLAVQTTVAGTGTAPLSPWAGLAVLGVYAASFLLLGAALVAVRDA</sequence>
<dbReference type="EMBL" id="BMPI01000015">
    <property type="protein sequence ID" value="GGM31389.1"/>
    <property type="molecule type" value="Genomic_DNA"/>
</dbReference>
<comment type="caution">
    <text evidence="2">The sequence shown here is derived from an EMBL/GenBank/DDBJ whole genome shotgun (WGS) entry which is preliminary data.</text>
</comment>
<evidence type="ECO:0000313" key="3">
    <source>
        <dbReference type="Proteomes" id="UP000642070"/>
    </source>
</evidence>
<feature type="transmembrane region" description="Helical" evidence="1">
    <location>
        <begin position="20"/>
        <end position="40"/>
    </location>
</feature>
<protein>
    <submittedName>
        <fullName evidence="2">ABC transporter</fullName>
    </submittedName>
</protein>
<accession>A0A917TQA4</accession>
<keyword evidence="1" id="KW-0812">Transmembrane</keyword>
<dbReference type="Proteomes" id="UP000642070">
    <property type="component" value="Unassembled WGS sequence"/>
</dbReference>
<reference evidence="2" key="1">
    <citation type="journal article" date="2014" name="Int. J. Syst. Evol. Microbiol.">
        <title>Complete genome sequence of Corynebacterium casei LMG S-19264T (=DSM 44701T), isolated from a smear-ripened cheese.</title>
        <authorList>
            <consortium name="US DOE Joint Genome Institute (JGI-PGF)"/>
            <person name="Walter F."/>
            <person name="Albersmeier A."/>
            <person name="Kalinowski J."/>
            <person name="Ruckert C."/>
        </authorList>
    </citation>
    <scope>NUCLEOTIDE SEQUENCE</scope>
    <source>
        <strain evidence="2">JCM 19831</strain>
    </source>
</reference>
<organism evidence="2 3">
    <name type="scientific">Dactylosporangium sucinum</name>
    <dbReference type="NCBI Taxonomy" id="1424081"/>
    <lineage>
        <taxon>Bacteria</taxon>
        <taxon>Bacillati</taxon>
        <taxon>Actinomycetota</taxon>
        <taxon>Actinomycetes</taxon>
        <taxon>Micromonosporales</taxon>
        <taxon>Micromonosporaceae</taxon>
        <taxon>Dactylosporangium</taxon>
    </lineage>
</organism>
<keyword evidence="1" id="KW-1133">Transmembrane helix</keyword>
<feature type="transmembrane region" description="Helical" evidence="1">
    <location>
        <begin position="201"/>
        <end position="220"/>
    </location>
</feature>
<evidence type="ECO:0000256" key="1">
    <source>
        <dbReference type="SAM" id="Phobius"/>
    </source>
</evidence>